<dbReference type="GO" id="GO:0006508">
    <property type="term" value="P:proteolysis"/>
    <property type="evidence" value="ECO:0007669"/>
    <property type="project" value="InterPro"/>
</dbReference>
<gene>
    <name evidence="2" type="ORF">UFOPK3381_00891</name>
</gene>
<dbReference type="InterPro" id="IPR001375">
    <property type="entry name" value="Peptidase_S9_cat"/>
</dbReference>
<dbReference type="GO" id="GO:0008236">
    <property type="term" value="F:serine-type peptidase activity"/>
    <property type="evidence" value="ECO:0007669"/>
    <property type="project" value="InterPro"/>
</dbReference>
<dbReference type="InterPro" id="IPR050585">
    <property type="entry name" value="Xaa-Pro_dipeptidyl-ppase/CocE"/>
</dbReference>
<reference evidence="2" key="1">
    <citation type="submission" date="2020-05" db="EMBL/GenBank/DDBJ databases">
        <authorList>
            <person name="Chiriac C."/>
            <person name="Salcher M."/>
            <person name="Ghai R."/>
            <person name="Kavagutti S V."/>
        </authorList>
    </citation>
    <scope>NUCLEOTIDE SEQUENCE</scope>
</reference>
<sequence length="603" mass="66603">MEERAFIDWTSPFTPTQLVDASPTYTAVRTWGKGIGLLRNTGERGAAQLWAFRKREWRAISGATEKIASGLYGYGAPAWAPFGAHRALGLVPARGVIQMYDDHGHAIRSFPVEGSQQGYPVRWSKHEFAYVADFGPEAGRAIIVVDIACGLSRTVWRTADFIAGLAVDFRSGRVAWHAWPSGTMPWDRAQVWTADRAYTYLRPELVAGSTGHAAMNPTWIRDQLYFQFENDEHFRPARQSEDGIQVAAALGGESLSDWFFGWPWTVGVGASTAHVTVRSSTTFVHRWRKDGSVELIESSPVALQEVAGDNKSLWATGSDHTRGSSLWQYQLKKKRWRCISPSSATVLQPDEVSVSELRRTDSGIPFVYFEPSHPKLVAPTDDRPGLIIDVHGGPTAYAKRGLRVTTQFFATSGFAFASVDYRGSVGYGAPYRRSLNGHYGEYDVDDIRAVARYLLERGEIDPTRIFVRGGSSGGMTALLAAEDQIFAGAIAHYPVTDTHRLNAATHEVEGCYLEELIGPLPESIDKFNLISPQFRADFPRKVLVTHGVEDVVIPVQLARDYVAKLQEAGVLVTYLEFPGEGHGYRSVDVQAQVLGAEQAFLSN</sequence>
<protein>
    <submittedName>
        <fullName evidence="2">Unannotated protein</fullName>
    </submittedName>
</protein>
<dbReference type="AlphaFoldDB" id="A0A6J7DV76"/>
<name>A0A6J7DV76_9ZZZZ</name>
<feature type="domain" description="Peptidase S9 prolyl oligopeptidase catalytic" evidence="1">
    <location>
        <begin position="404"/>
        <end position="602"/>
    </location>
</feature>
<organism evidence="2">
    <name type="scientific">freshwater metagenome</name>
    <dbReference type="NCBI Taxonomy" id="449393"/>
    <lineage>
        <taxon>unclassified sequences</taxon>
        <taxon>metagenomes</taxon>
        <taxon>ecological metagenomes</taxon>
    </lineage>
</organism>
<dbReference type="SUPFAM" id="SSF53474">
    <property type="entry name" value="alpha/beta-Hydrolases"/>
    <property type="match status" value="1"/>
</dbReference>
<dbReference type="Pfam" id="PF00326">
    <property type="entry name" value="Peptidase_S9"/>
    <property type="match status" value="1"/>
</dbReference>
<evidence type="ECO:0000313" key="2">
    <source>
        <dbReference type="EMBL" id="CAB4872474.1"/>
    </source>
</evidence>
<dbReference type="Gene3D" id="3.40.50.1820">
    <property type="entry name" value="alpha/beta hydrolase"/>
    <property type="match status" value="1"/>
</dbReference>
<accession>A0A6J7DV76</accession>
<evidence type="ECO:0000259" key="1">
    <source>
        <dbReference type="Pfam" id="PF00326"/>
    </source>
</evidence>
<dbReference type="EMBL" id="CAFBLN010000034">
    <property type="protein sequence ID" value="CAB4872474.1"/>
    <property type="molecule type" value="Genomic_DNA"/>
</dbReference>
<dbReference type="InterPro" id="IPR029058">
    <property type="entry name" value="AB_hydrolase_fold"/>
</dbReference>
<proteinExistence type="predicted"/>
<dbReference type="PANTHER" id="PTHR43056:SF5">
    <property type="entry name" value="PEPTIDASE S9 PROLYL OLIGOPEPTIDASE CATALYTIC DOMAIN-CONTAINING PROTEIN"/>
    <property type="match status" value="1"/>
</dbReference>
<dbReference type="PANTHER" id="PTHR43056">
    <property type="entry name" value="PEPTIDASE S9 PROLYL OLIGOPEPTIDASE"/>
    <property type="match status" value="1"/>
</dbReference>